<protein>
    <submittedName>
        <fullName evidence="1">Uncharacterized protein</fullName>
    </submittedName>
</protein>
<accession>A0ABW5RIT0</accession>
<keyword evidence="2" id="KW-1185">Reference proteome</keyword>
<gene>
    <name evidence="1" type="ORF">ACFSUQ_06730</name>
</gene>
<dbReference type="Proteomes" id="UP001597453">
    <property type="component" value="Unassembled WGS sequence"/>
</dbReference>
<name>A0ABW5RIT0_9MICO</name>
<evidence type="ECO:0000313" key="2">
    <source>
        <dbReference type="Proteomes" id="UP001597453"/>
    </source>
</evidence>
<dbReference type="RefSeq" id="WP_066057110.1">
    <property type="nucleotide sequence ID" value="NZ_JBHUNF010000004.1"/>
</dbReference>
<proteinExistence type="predicted"/>
<organism evidence="1 2">
    <name type="scientific">Gulosibacter bifidus</name>
    <dbReference type="NCBI Taxonomy" id="272239"/>
    <lineage>
        <taxon>Bacteria</taxon>
        <taxon>Bacillati</taxon>
        <taxon>Actinomycetota</taxon>
        <taxon>Actinomycetes</taxon>
        <taxon>Micrococcales</taxon>
        <taxon>Microbacteriaceae</taxon>
        <taxon>Gulosibacter</taxon>
    </lineage>
</organism>
<comment type="caution">
    <text evidence="1">The sequence shown here is derived from an EMBL/GenBank/DDBJ whole genome shotgun (WGS) entry which is preliminary data.</text>
</comment>
<sequence>MQFTAKLETGNTFTVSPKFADKIAFEQYLANRNIGNIATNVFRMQAFCTWRAGKRDGHIDMTLDDFMNQLVEIDVTEAPAIDDEADDDAMIEGVTLGKDGLQAQQMN</sequence>
<evidence type="ECO:0000313" key="1">
    <source>
        <dbReference type="EMBL" id="MFD2674988.1"/>
    </source>
</evidence>
<reference evidence="2" key="1">
    <citation type="journal article" date="2019" name="Int. J. Syst. Evol. Microbiol.">
        <title>The Global Catalogue of Microorganisms (GCM) 10K type strain sequencing project: providing services to taxonomists for standard genome sequencing and annotation.</title>
        <authorList>
            <consortium name="The Broad Institute Genomics Platform"/>
            <consortium name="The Broad Institute Genome Sequencing Center for Infectious Disease"/>
            <person name="Wu L."/>
            <person name="Ma J."/>
        </authorList>
    </citation>
    <scope>NUCLEOTIDE SEQUENCE [LARGE SCALE GENOMIC DNA]</scope>
    <source>
        <strain evidence="2">TISTR 1511</strain>
    </source>
</reference>
<dbReference type="EMBL" id="JBHUNF010000004">
    <property type="protein sequence ID" value="MFD2674988.1"/>
    <property type="molecule type" value="Genomic_DNA"/>
</dbReference>